<dbReference type="AlphaFoldDB" id="A0AAE3VDW5"/>
<name>A0AAE3VDW5_9BACT</name>
<sequence>MADEIKTHPGYPDTPMLPGTPWRVHDGQRPLPPVVTAGRFPTQEQSGLPPSDALVLFDGKNSDEWVGKDGQPHSWKVADGYIESVPKAGNIHTRSEFGDCQVHVEYQLPILAAGQEQIDHGNSGIFMMRLYEIQIIDNWNYPVYADGIPGAVYGQQPPLVNAAPRRGQWSAYDIIWIAPRFAGDKLLAPAYLTLFMDGILLHHMQPMLGPTQFKKLATYAQPHPAVGALELQDHNDRVRFRNIWCRPLHL</sequence>
<keyword evidence="4" id="KW-1185">Reference proteome</keyword>
<evidence type="ECO:0000313" key="3">
    <source>
        <dbReference type="EMBL" id="MDQ0288616.1"/>
    </source>
</evidence>
<dbReference type="Proteomes" id="UP001238163">
    <property type="component" value="Unassembled WGS sequence"/>
</dbReference>
<feature type="domain" description="3-keto-alpha-glucoside-1,2-lyase/3-keto-2-hydroxy-glucal hydratase" evidence="2">
    <location>
        <begin position="55"/>
        <end position="245"/>
    </location>
</feature>
<dbReference type="InterPro" id="IPR010496">
    <property type="entry name" value="AL/BT2_dom"/>
</dbReference>
<accession>A0AAE3VDW5</accession>
<dbReference type="Gene3D" id="2.60.120.560">
    <property type="entry name" value="Exo-inulinase, domain 1"/>
    <property type="match status" value="1"/>
</dbReference>
<evidence type="ECO:0000259" key="2">
    <source>
        <dbReference type="Pfam" id="PF06439"/>
    </source>
</evidence>
<feature type="region of interest" description="Disordered" evidence="1">
    <location>
        <begin position="1"/>
        <end position="26"/>
    </location>
</feature>
<protein>
    <recommendedName>
        <fullName evidence="2">3-keto-alpha-glucoside-1,2-lyase/3-keto-2-hydroxy-glucal hydratase domain-containing protein</fullName>
    </recommendedName>
</protein>
<reference evidence="3" key="1">
    <citation type="submission" date="2023-07" db="EMBL/GenBank/DDBJ databases">
        <title>Genomic Encyclopedia of Type Strains, Phase IV (KMG-IV): sequencing the most valuable type-strain genomes for metagenomic binning, comparative biology and taxonomic classification.</title>
        <authorList>
            <person name="Goeker M."/>
        </authorList>
    </citation>
    <scope>NUCLEOTIDE SEQUENCE</scope>
    <source>
        <strain evidence="3">DSM 24202</strain>
    </source>
</reference>
<comment type="caution">
    <text evidence="3">The sequence shown here is derived from an EMBL/GenBank/DDBJ whole genome shotgun (WGS) entry which is preliminary data.</text>
</comment>
<gene>
    <name evidence="3" type="ORF">J3R75_000723</name>
</gene>
<proteinExistence type="predicted"/>
<evidence type="ECO:0000256" key="1">
    <source>
        <dbReference type="SAM" id="MobiDB-lite"/>
    </source>
</evidence>
<dbReference type="GO" id="GO:0016787">
    <property type="term" value="F:hydrolase activity"/>
    <property type="evidence" value="ECO:0007669"/>
    <property type="project" value="InterPro"/>
</dbReference>
<dbReference type="Pfam" id="PF06439">
    <property type="entry name" value="3keto-disac_hyd"/>
    <property type="match status" value="1"/>
</dbReference>
<dbReference type="RefSeq" id="WP_307259951.1">
    <property type="nucleotide sequence ID" value="NZ_JAUSVL010000001.1"/>
</dbReference>
<dbReference type="EMBL" id="JAUSVL010000001">
    <property type="protein sequence ID" value="MDQ0288616.1"/>
    <property type="molecule type" value="Genomic_DNA"/>
</dbReference>
<evidence type="ECO:0000313" key="4">
    <source>
        <dbReference type="Proteomes" id="UP001238163"/>
    </source>
</evidence>
<organism evidence="3 4">
    <name type="scientific">Oligosphaera ethanolica</name>
    <dbReference type="NCBI Taxonomy" id="760260"/>
    <lineage>
        <taxon>Bacteria</taxon>
        <taxon>Pseudomonadati</taxon>
        <taxon>Lentisphaerota</taxon>
        <taxon>Oligosphaeria</taxon>
        <taxon>Oligosphaerales</taxon>
        <taxon>Oligosphaeraceae</taxon>
        <taxon>Oligosphaera</taxon>
    </lineage>
</organism>